<keyword evidence="2" id="KW-0472">Membrane</keyword>
<feature type="transmembrane region" description="Helical" evidence="2">
    <location>
        <begin position="160"/>
        <end position="184"/>
    </location>
</feature>
<name>A0A4Z0HDE2_9ACTN</name>
<dbReference type="AlphaFoldDB" id="A0A4Z0HDE2"/>
<reference evidence="4 5" key="1">
    <citation type="submission" date="2019-03" db="EMBL/GenBank/DDBJ databases">
        <authorList>
            <person name="Gonzalez-Pimentel J.L."/>
        </authorList>
    </citation>
    <scope>NUCLEOTIDE SEQUENCE [LARGE SCALE GENOMIC DNA]</scope>
    <source>
        <strain evidence="4 5">JCM 31289</strain>
    </source>
</reference>
<feature type="transmembrane region" description="Helical" evidence="2">
    <location>
        <begin position="347"/>
        <end position="369"/>
    </location>
</feature>
<evidence type="ECO:0000256" key="1">
    <source>
        <dbReference type="SAM" id="MobiDB-lite"/>
    </source>
</evidence>
<dbReference type="OrthoDB" id="121140at2"/>
<keyword evidence="5" id="KW-1185">Reference proteome</keyword>
<feature type="compositionally biased region" description="Basic and acidic residues" evidence="1">
    <location>
        <begin position="17"/>
        <end position="26"/>
    </location>
</feature>
<evidence type="ECO:0000313" key="4">
    <source>
        <dbReference type="EMBL" id="TGB14872.1"/>
    </source>
</evidence>
<keyword evidence="2" id="KW-1133">Transmembrane helix</keyword>
<dbReference type="InterPro" id="IPR018476">
    <property type="entry name" value="GlyceroP-diester-Pdiesterase_M"/>
</dbReference>
<dbReference type="RefSeq" id="WP_135338184.1">
    <property type="nucleotide sequence ID" value="NZ_JBHLTX010000054.1"/>
</dbReference>
<dbReference type="Pfam" id="PF10110">
    <property type="entry name" value="GPDPase_memb"/>
    <property type="match status" value="1"/>
</dbReference>
<evidence type="ECO:0000256" key="2">
    <source>
        <dbReference type="SAM" id="Phobius"/>
    </source>
</evidence>
<protein>
    <recommendedName>
        <fullName evidence="3">Glycerophosphoryl diester phosphodiesterase membrane domain-containing protein</fullName>
    </recommendedName>
</protein>
<dbReference type="PANTHER" id="PTHR33133:SF1">
    <property type="entry name" value="EXPRESSED PROTEIN-RELATED"/>
    <property type="match status" value="1"/>
</dbReference>
<feature type="transmembrane region" description="Helical" evidence="2">
    <location>
        <begin position="398"/>
        <end position="427"/>
    </location>
</feature>
<feature type="compositionally biased region" description="Pro residues" evidence="1">
    <location>
        <begin position="83"/>
        <end position="119"/>
    </location>
</feature>
<feature type="transmembrane region" description="Helical" evidence="2">
    <location>
        <begin position="220"/>
        <end position="243"/>
    </location>
</feature>
<evidence type="ECO:0000259" key="3">
    <source>
        <dbReference type="Pfam" id="PF10110"/>
    </source>
</evidence>
<dbReference type="Proteomes" id="UP000297948">
    <property type="component" value="Unassembled WGS sequence"/>
</dbReference>
<feature type="region of interest" description="Disordered" evidence="1">
    <location>
        <begin position="1"/>
        <end position="131"/>
    </location>
</feature>
<proteinExistence type="predicted"/>
<evidence type="ECO:0000313" key="5">
    <source>
        <dbReference type="Proteomes" id="UP000297948"/>
    </source>
</evidence>
<keyword evidence="2" id="KW-0812">Transmembrane</keyword>
<feature type="transmembrane region" description="Helical" evidence="2">
    <location>
        <begin position="296"/>
        <end position="317"/>
    </location>
</feature>
<sequence>MNDSPGRMPPGSQPAGEPDHDLRLPEQRGPSGTAPEEADRPAGSAPAEADGPTGRPPQPPAASEGQADSAEQPAWGAGWAKRQPPPGNWTPPGGTPPPGTANRPPAPGPQPGWRPPPPQATAGWTIPPPAARPGVIPLRPLRTGEILDGAVATVRTRWRAVLGVSVGVAVVSQTLLTLATGLWFQHTSSGLESLDESSDPTLDETLHALRDSLTTTGVSLLIGVLGTVLATALLTTVTARAVLGRPVGPGEVRRTARPQLGRLCGLLLALPAIMLGAVLAGIAPGVLLAMSGGERGGASLAMLGAAVGMGAAVWLWIRYSLAAPALMLEKSSVADALRRSAKLVRGAWWRIFGIQLLALVIVFIAGAIVEIPSSVVAMAVGGDSATDWLSGDDVSVSWPFLSVIGVGGILSTALTLPVTASVTALLYMDQRIRRESLDLELARAADPKN</sequence>
<organism evidence="4 5">
    <name type="scientific">Streptomyces palmae</name>
    <dbReference type="NCBI Taxonomy" id="1701085"/>
    <lineage>
        <taxon>Bacteria</taxon>
        <taxon>Bacillati</taxon>
        <taxon>Actinomycetota</taxon>
        <taxon>Actinomycetes</taxon>
        <taxon>Kitasatosporales</taxon>
        <taxon>Streptomycetaceae</taxon>
        <taxon>Streptomyces</taxon>
    </lineage>
</organism>
<gene>
    <name evidence="4" type="ORF">E4099_07625</name>
</gene>
<feature type="transmembrane region" description="Helical" evidence="2">
    <location>
        <begin position="263"/>
        <end position="290"/>
    </location>
</feature>
<comment type="caution">
    <text evidence="4">The sequence shown here is derived from an EMBL/GenBank/DDBJ whole genome shotgun (WGS) entry which is preliminary data.</text>
</comment>
<feature type="domain" description="Glycerophosphoryl diester phosphodiesterase membrane" evidence="3">
    <location>
        <begin position="302"/>
        <end position="369"/>
    </location>
</feature>
<dbReference type="PANTHER" id="PTHR33133">
    <property type="entry name" value="OS08G0107100 PROTEIN-RELATED"/>
    <property type="match status" value="1"/>
</dbReference>
<dbReference type="EMBL" id="SRID01000045">
    <property type="protein sequence ID" value="TGB14872.1"/>
    <property type="molecule type" value="Genomic_DNA"/>
</dbReference>
<accession>A0A4Z0HDE2</accession>